<sequence>MKASTRLDPSPWREEDDGMVRSQPSGILKQECLAFQFPGFEPAQLRNLGNHGGECVRDQPQVDSVPKADSEESLGRNYARNGRGNFKEFPEAIGRPYRS</sequence>
<feature type="region of interest" description="Disordered" evidence="1">
    <location>
        <begin position="50"/>
        <end position="99"/>
    </location>
</feature>
<gene>
    <name evidence="2" type="ORF">L596_013867</name>
</gene>
<reference evidence="2 3" key="1">
    <citation type="journal article" date="2015" name="Genome Biol.">
        <title>Comparative genomics of Steinernema reveals deeply conserved gene regulatory networks.</title>
        <authorList>
            <person name="Dillman A.R."/>
            <person name="Macchietto M."/>
            <person name="Porter C.F."/>
            <person name="Rogers A."/>
            <person name="Williams B."/>
            <person name="Antoshechkin I."/>
            <person name="Lee M.M."/>
            <person name="Goodwin Z."/>
            <person name="Lu X."/>
            <person name="Lewis E.E."/>
            <person name="Goodrich-Blair H."/>
            <person name="Stock S.P."/>
            <person name="Adams B.J."/>
            <person name="Sternberg P.W."/>
            <person name="Mortazavi A."/>
        </authorList>
    </citation>
    <scope>NUCLEOTIDE SEQUENCE [LARGE SCALE GENOMIC DNA]</scope>
    <source>
        <strain evidence="2 3">ALL</strain>
    </source>
</reference>
<dbReference type="AlphaFoldDB" id="A0A4U5P2T7"/>
<reference evidence="2 3" key="2">
    <citation type="journal article" date="2019" name="G3 (Bethesda)">
        <title>Hybrid Assembly of the Genome of the Entomopathogenic Nematode Steinernema carpocapsae Identifies the X-Chromosome.</title>
        <authorList>
            <person name="Serra L."/>
            <person name="Macchietto M."/>
            <person name="Macias-Munoz A."/>
            <person name="McGill C.J."/>
            <person name="Rodriguez I.M."/>
            <person name="Rodriguez B."/>
            <person name="Murad R."/>
            <person name="Mortazavi A."/>
        </authorList>
    </citation>
    <scope>NUCLEOTIDE SEQUENCE [LARGE SCALE GENOMIC DNA]</scope>
    <source>
        <strain evidence="2 3">ALL</strain>
    </source>
</reference>
<accession>A0A4U5P2T7</accession>
<evidence type="ECO:0000256" key="1">
    <source>
        <dbReference type="SAM" id="MobiDB-lite"/>
    </source>
</evidence>
<evidence type="ECO:0000313" key="3">
    <source>
        <dbReference type="Proteomes" id="UP000298663"/>
    </source>
</evidence>
<organism evidence="2 3">
    <name type="scientific">Steinernema carpocapsae</name>
    <name type="common">Entomopathogenic nematode</name>
    <dbReference type="NCBI Taxonomy" id="34508"/>
    <lineage>
        <taxon>Eukaryota</taxon>
        <taxon>Metazoa</taxon>
        <taxon>Ecdysozoa</taxon>
        <taxon>Nematoda</taxon>
        <taxon>Chromadorea</taxon>
        <taxon>Rhabditida</taxon>
        <taxon>Tylenchina</taxon>
        <taxon>Panagrolaimomorpha</taxon>
        <taxon>Strongyloidoidea</taxon>
        <taxon>Steinernematidae</taxon>
        <taxon>Steinernema</taxon>
    </lineage>
</organism>
<name>A0A4U5P2T7_STECR</name>
<keyword evidence="3" id="KW-1185">Reference proteome</keyword>
<evidence type="ECO:0000313" key="2">
    <source>
        <dbReference type="EMBL" id="TKR89824.1"/>
    </source>
</evidence>
<protein>
    <submittedName>
        <fullName evidence="2">Uncharacterized protein</fullName>
    </submittedName>
</protein>
<feature type="region of interest" description="Disordered" evidence="1">
    <location>
        <begin position="1"/>
        <end position="20"/>
    </location>
</feature>
<dbReference type="EMBL" id="AZBU02000003">
    <property type="protein sequence ID" value="TKR89824.1"/>
    <property type="molecule type" value="Genomic_DNA"/>
</dbReference>
<proteinExistence type="predicted"/>
<dbReference type="Proteomes" id="UP000298663">
    <property type="component" value="Unassembled WGS sequence"/>
</dbReference>
<comment type="caution">
    <text evidence="2">The sequence shown here is derived from an EMBL/GenBank/DDBJ whole genome shotgun (WGS) entry which is preliminary data.</text>
</comment>